<name>M2B7K2_9BACT</name>
<reference evidence="1" key="1">
    <citation type="submission" date="2012-11" db="EMBL/GenBank/DDBJ databases">
        <title>Permanent draft genomes of Rhodopirellula europaea strain SH398 and 6C.</title>
        <authorList>
            <person name="Richter M."/>
            <person name="Richter-Heitmann T."/>
            <person name="Frank C."/>
            <person name="Harder J."/>
            <person name="Glockner F.O."/>
        </authorList>
    </citation>
    <scope>NUCLEOTIDE SEQUENCE</scope>
    <source>
        <strain evidence="1">6C</strain>
    </source>
</reference>
<dbReference type="AlphaFoldDB" id="M2B7K2"/>
<evidence type="ECO:0000313" key="2">
    <source>
        <dbReference type="Proteomes" id="UP000011529"/>
    </source>
</evidence>
<proteinExistence type="predicted"/>
<dbReference type="EMBL" id="ANMO01000090">
    <property type="protein sequence ID" value="EMB17708.1"/>
    <property type="molecule type" value="Genomic_DNA"/>
</dbReference>
<dbReference type="PATRIC" id="fig|1263867.3.peg.1662"/>
<accession>M2B7K2</accession>
<keyword evidence="2" id="KW-1185">Reference proteome</keyword>
<comment type="caution">
    <text evidence="1">The sequence shown here is derived from an EMBL/GenBank/DDBJ whole genome shotgun (WGS) entry which is preliminary data.</text>
</comment>
<reference evidence="1" key="2">
    <citation type="journal article" date="2013" name="Mar. Genomics">
        <title>Expression of sulfatases in Rhodopirellula baltica and the diversity of sulfatases in the genus Rhodopirellula.</title>
        <authorList>
            <person name="Wegner C.E."/>
            <person name="Richter-Heitmann T."/>
            <person name="Klindworth A."/>
            <person name="Klockow C."/>
            <person name="Richter M."/>
            <person name="Achstetter T."/>
            <person name="Glockner F.O."/>
            <person name="Harder J."/>
        </authorList>
    </citation>
    <scope>NUCLEOTIDE SEQUENCE [LARGE SCALE GENOMIC DNA]</scope>
    <source>
        <strain evidence="1">6C</strain>
    </source>
</reference>
<gene>
    <name evidence="1" type="ORF">RE6C_01570</name>
</gene>
<protein>
    <submittedName>
        <fullName evidence="1">Uncharacterized protein</fullName>
    </submittedName>
</protein>
<sequence>MKASDDKVAFERVFPDSTRHRNSNVGSSLVIATIHELPRNFIRGGLSLR</sequence>
<dbReference type="Proteomes" id="UP000011529">
    <property type="component" value="Unassembled WGS sequence"/>
</dbReference>
<evidence type="ECO:0000313" key="1">
    <source>
        <dbReference type="EMBL" id="EMB17708.1"/>
    </source>
</evidence>
<organism evidence="1 2">
    <name type="scientific">Rhodopirellula europaea 6C</name>
    <dbReference type="NCBI Taxonomy" id="1263867"/>
    <lineage>
        <taxon>Bacteria</taxon>
        <taxon>Pseudomonadati</taxon>
        <taxon>Planctomycetota</taxon>
        <taxon>Planctomycetia</taxon>
        <taxon>Pirellulales</taxon>
        <taxon>Pirellulaceae</taxon>
        <taxon>Rhodopirellula</taxon>
    </lineage>
</organism>